<dbReference type="GO" id="GO:0005886">
    <property type="term" value="C:plasma membrane"/>
    <property type="evidence" value="ECO:0007669"/>
    <property type="project" value="UniProtKB-SubCell"/>
</dbReference>
<dbReference type="eggNOG" id="COG3090">
    <property type="taxonomic scope" value="Bacteria"/>
</dbReference>
<dbReference type="PANTHER" id="PTHR35011:SF2">
    <property type="entry name" value="2,3-DIKETO-L-GULONATE TRAP TRANSPORTER SMALL PERMEASE PROTEIN YIAM"/>
    <property type="match status" value="1"/>
</dbReference>
<feature type="transmembrane region" description="Helical" evidence="9">
    <location>
        <begin position="130"/>
        <end position="151"/>
    </location>
</feature>
<dbReference type="EMBL" id="DF820465">
    <property type="protein sequence ID" value="GAK56838.1"/>
    <property type="molecule type" value="Genomic_DNA"/>
</dbReference>
<dbReference type="STRING" id="1499967.U27_03802"/>
<dbReference type="Proteomes" id="UP000030661">
    <property type="component" value="Unassembled WGS sequence"/>
</dbReference>
<dbReference type="HOGENOM" id="CLU_086356_9_4_0"/>
<keyword evidence="12" id="KW-1185">Reference proteome</keyword>
<comment type="subcellular location">
    <subcellularLocation>
        <location evidence="1">Cell inner membrane</location>
        <topology evidence="1">Multi-pass membrane protein</topology>
    </subcellularLocation>
</comment>
<evidence type="ECO:0000256" key="6">
    <source>
        <dbReference type="ARBA" id="ARBA00022989"/>
    </source>
</evidence>
<keyword evidence="5 9" id="KW-0812">Transmembrane</keyword>
<feature type="domain" description="Tripartite ATP-independent periplasmic transporters DctQ component" evidence="10">
    <location>
        <begin position="26"/>
        <end position="152"/>
    </location>
</feature>
<protein>
    <submittedName>
        <fullName evidence="11">Tripartite ATP-independent periplasmic transporter DctQ component</fullName>
    </submittedName>
</protein>
<accession>A0A081BWY3</accession>
<dbReference type="InterPro" id="IPR007387">
    <property type="entry name" value="TRAP_DctQ"/>
</dbReference>
<reference evidence="11 12" key="1">
    <citation type="journal article" date="2015" name="PeerJ">
        <title>First genomic representation of candidate bacterial phylum KSB3 points to enhanced environmental sensing as a trigger of wastewater bulking.</title>
        <authorList>
            <person name="Sekiguchi Y."/>
            <person name="Ohashi A."/>
            <person name="Parks D.H."/>
            <person name="Yamauchi T."/>
            <person name="Tyson G.W."/>
            <person name="Hugenholtz P."/>
        </authorList>
    </citation>
    <scope>NUCLEOTIDE SEQUENCE [LARGE SCALE GENOMIC DNA]</scope>
</reference>
<dbReference type="GO" id="GO:0022857">
    <property type="term" value="F:transmembrane transporter activity"/>
    <property type="evidence" value="ECO:0007669"/>
    <property type="project" value="TreeGrafter"/>
</dbReference>
<feature type="transmembrane region" description="Helical" evidence="9">
    <location>
        <begin position="50"/>
        <end position="68"/>
    </location>
</feature>
<feature type="transmembrane region" description="Helical" evidence="9">
    <location>
        <begin position="88"/>
        <end position="110"/>
    </location>
</feature>
<gene>
    <name evidence="11" type="ORF">U27_03802</name>
</gene>
<evidence type="ECO:0000256" key="3">
    <source>
        <dbReference type="ARBA" id="ARBA00022475"/>
    </source>
</evidence>
<evidence type="ECO:0000256" key="9">
    <source>
        <dbReference type="SAM" id="Phobius"/>
    </source>
</evidence>
<keyword evidence="7 9" id="KW-0472">Membrane</keyword>
<dbReference type="Pfam" id="PF04290">
    <property type="entry name" value="DctQ"/>
    <property type="match status" value="1"/>
</dbReference>
<keyword evidence="3" id="KW-1003">Cell membrane</keyword>
<evidence type="ECO:0000256" key="8">
    <source>
        <dbReference type="ARBA" id="ARBA00038436"/>
    </source>
</evidence>
<evidence type="ECO:0000313" key="12">
    <source>
        <dbReference type="Proteomes" id="UP000030661"/>
    </source>
</evidence>
<keyword evidence="6 9" id="KW-1133">Transmembrane helix</keyword>
<evidence type="ECO:0000313" key="11">
    <source>
        <dbReference type="EMBL" id="GAK56838.1"/>
    </source>
</evidence>
<keyword evidence="4" id="KW-0997">Cell inner membrane</keyword>
<dbReference type="AlphaFoldDB" id="A0A081BWY3"/>
<evidence type="ECO:0000256" key="5">
    <source>
        <dbReference type="ARBA" id="ARBA00022692"/>
    </source>
</evidence>
<evidence type="ECO:0000256" key="4">
    <source>
        <dbReference type="ARBA" id="ARBA00022519"/>
    </source>
</evidence>
<sequence>MRGLHQIERVLTAILEGIVGILFFGIVLITATLVLLRYGFNSTIIGGDEAISYLFIYTTAIGAAVAMAKREHINIAVFVEKLPKHLQIIVDSVGLVLVAFLNGVMIWKAIPWIKSVGGFESPVLRIPMYLIQSSVPMGCALVILYCLYHLLVNIFEKRGAACSS</sequence>
<organism evidence="11 12">
    <name type="scientific">Vecturithrix granuli</name>
    <dbReference type="NCBI Taxonomy" id="1499967"/>
    <lineage>
        <taxon>Bacteria</taxon>
        <taxon>Candidatus Moduliflexota</taxon>
        <taxon>Candidatus Vecturitrichia</taxon>
        <taxon>Candidatus Vecturitrichales</taxon>
        <taxon>Candidatus Vecturitrichaceae</taxon>
        <taxon>Candidatus Vecturithrix</taxon>
    </lineage>
</organism>
<evidence type="ECO:0000256" key="7">
    <source>
        <dbReference type="ARBA" id="ARBA00023136"/>
    </source>
</evidence>
<dbReference type="PANTHER" id="PTHR35011">
    <property type="entry name" value="2,3-DIKETO-L-GULONATE TRAP TRANSPORTER SMALL PERMEASE PROTEIN YIAM"/>
    <property type="match status" value="1"/>
</dbReference>
<dbReference type="GO" id="GO:0015740">
    <property type="term" value="P:C4-dicarboxylate transport"/>
    <property type="evidence" value="ECO:0007669"/>
    <property type="project" value="TreeGrafter"/>
</dbReference>
<feature type="transmembrane region" description="Helical" evidence="9">
    <location>
        <begin position="12"/>
        <end position="38"/>
    </location>
</feature>
<proteinExistence type="inferred from homology"/>
<comment type="similarity">
    <text evidence="8">Belongs to the TRAP transporter small permease family.</text>
</comment>
<evidence type="ECO:0000256" key="2">
    <source>
        <dbReference type="ARBA" id="ARBA00022448"/>
    </source>
</evidence>
<keyword evidence="2" id="KW-0813">Transport</keyword>
<name>A0A081BWY3_VECG1</name>
<evidence type="ECO:0000256" key="1">
    <source>
        <dbReference type="ARBA" id="ARBA00004429"/>
    </source>
</evidence>
<evidence type="ECO:0000259" key="10">
    <source>
        <dbReference type="Pfam" id="PF04290"/>
    </source>
</evidence>
<dbReference type="InterPro" id="IPR055348">
    <property type="entry name" value="DctQ"/>
</dbReference>